<gene>
    <name evidence="4" type="ORF">GSLYS_00002980001</name>
</gene>
<dbReference type="PROSITE" id="PS50294">
    <property type="entry name" value="WD_REPEATS_REGION"/>
    <property type="match status" value="1"/>
</dbReference>
<dbReference type="InterPro" id="IPR036322">
    <property type="entry name" value="WD40_repeat_dom_sf"/>
</dbReference>
<keyword evidence="2" id="KW-0677">Repeat</keyword>
<feature type="repeat" description="WD" evidence="3">
    <location>
        <begin position="40"/>
        <end position="81"/>
    </location>
</feature>
<sequence length="438" mass="48708">MLQRLLTTSDKLKKETSTVNERCEDVEEGQPHNPYNEILILQHHSDIVRLLLRISDRRFVSAGDDNNAVIWEVQYGRRVATLLGHTHPITSLLLLPGIESNDDALIISGSSDKHIKMWNADTGECVHTLTEHGASVRCLQLIDHGLFCAGGENLSLWSREGQFLDLIENPAIEDIHLMISIKNDRLVTAAGKELVVYRLNLEGSTPKLIKIKSMQSHFEAIHSLIPISTSCFGTGSVDGMIIIWTSSNLQQTKILSAVTEYKDENKRFPYSIQALICIQERYLFAAIGCGFYAFDITADKETLVLQKRSAHLSKITSMGFACEGELLATCAEDRCMRLWGRKPSSDPPKGNMAVTTMERFTGLQSNELLALNSPWEPSLLGECCAHGGPVQGFLDFDHEGIVTCGSDGLVIVWKNAEMQKVRRNQTVRKLLISCDGIV</sequence>
<keyword evidence="1 3" id="KW-0853">WD repeat</keyword>
<dbReference type="Pfam" id="PF25178">
    <property type="entry name" value="Beta-prop_WDR41"/>
    <property type="match status" value="1"/>
</dbReference>
<dbReference type="InterPro" id="IPR019775">
    <property type="entry name" value="WD40_repeat_CS"/>
</dbReference>
<name>A0AAV2H5D3_LYMST</name>
<dbReference type="InterPro" id="IPR015943">
    <property type="entry name" value="WD40/YVTN_repeat-like_dom_sf"/>
</dbReference>
<comment type="caution">
    <text evidence="4">The sequence shown here is derived from an EMBL/GenBank/DDBJ whole genome shotgun (WGS) entry which is preliminary data.</text>
</comment>
<evidence type="ECO:0008006" key="6">
    <source>
        <dbReference type="Google" id="ProtNLM"/>
    </source>
</evidence>
<keyword evidence="5" id="KW-1185">Reference proteome</keyword>
<dbReference type="InterPro" id="IPR001680">
    <property type="entry name" value="WD40_rpt"/>
</dbReference>
<dbReference type="PANTHER" id="PTHR22805">
    <property type="entry name" value="WDR41-RELATED"/>
    <property type="match status" value="1"/>
</dbReference>
<reference evidence="4 5" key="1">
    <citation type="submission" date="2024-04" db="EMBL/GenBank/DDBJ databases">
        <authorList>
            <consortium name="Genoscope - CEA"/>
            <person name="William W."/>
        </authorList>
    </citation>
    <scope>NUCLEOTIDE SEQUENCE [LARGE SCALE GENOMIC DNA]</scope>
</reference>
<dbReference type="PANTHER" id="PTHR22805:SF2">
    <property type="entry name" value="WD REPEAT-CONTAINING PROTEIN 41"/>
    <property type="match status" value="1"/>
</dbReference>
<dbReference type="GO" id="GO:0010506">
    <property type="term" value="P:regulation of autophagy"/>
    <property type="evidence" value="ECO:0007669"/>
    <property type="project" value="InterPro"/>
</dbReference>
<dbReference type="SUPFAM" id="SSF50978">
    <property type="entry name" value="WD40 repeat-like"/>
    <property type="match status" value="1"/>
</dbReference>
<organism evidence="4 5">
    <name type="scientific">Lymnaea stagnalis</name>
    <name type="common">Great pond snail</name>
    <name type="synonym">Helix stagnalis</name>
    <dbReference type="NCBI Taxonomy" id="6523"/>
    <lineage>
        <taxon>Eukaryota</taxon>
        <taxon>Metazoa</taxon>
        <taxon>Spiralia</taxon>
        <taxon>Lophotrochozoa</taxon>
        <taxon>Mollusca</taxon>
        <taxon>Gastropoda</taxon>
        <taxon>Heterobranchia</taxon>
        <taxon>Euthyneura</taxon>
        <taxon>Panpulmonata</taxon>
        <taxon>Hygrophila</taxon>
        <taxon>Lymnaeoidea</taxon>
        <taxon>Lymnaeidae</taxon>
        <taxon>Lymnaea</taxon>
    </lineage>
</organism>
<evidence type="ECO:0000256" key="1">
    <source>
        <dbReference type="ARBA" id="ARBA00022574"/>
    </source>
</evidence>
<feature type="repeat" description="WD" evidence="3">
    <location>
        <begin position="308"/>
        <end position="339"/>
    </location>
</feature>
<dbReference type="PROSITE" id="PS00678">
    <property type="entry name" value="WD_REPEATS_1"/>
    <property type="match status" value="1"/>
</dbReference>
<dbReference type="Proteomes" id="UP001497497">
    <property type="component" value="Unassembled WGS sequence"/>
</dbReference>
<dbReference type="SMART" id="SM00320">
    <property type="entry name" value="WD40"/>
    <property type="match status" value="6"/>
</dbReference>
<dbReference type="Gene3D" id="2.130.10.10">
    <property type="entry name" value="YVTN repeat-like/Quinoprotein amine dehydrogenase"/>
    <property type="match status" value="2"/>
</dbReference>
<evidence type="ECO:0000313" key="5">
    <source>
        <dbReference type="Proteomes" id="UP001497497"/>
    </source>
</evidence>
<proteinExistence type="predicted"/>
<dbReference type="AlphaFoldDB" id="A0AAV2H5D3"/>
<protein>
    <recommendedName>
        <fullName evidence="6">WD repeat-containing protein 41</fullName>
    </recommendedName>
</protein>
<evidence type="ECO:0000256" key="2">
    <source>
        <dbReference type="ARBA" id="ARBA00022737"/>
    </source>
</evidence>
<dbReference type="InterPro" id="IPR040102">
    <property type="entry name" value="WDR41"/>
</dbReference>
<accession>A0AAV2H5D3</accession>
<dbReference type="GO" id="GO:0005765">
    <property type="term" value="C:lysosomal membrane"/>
    <property type="evidence" value="ECO:0007669"/>
    <property type="project" value="TreeGrafter"/>
</dbReference>
<feature type="repeat" description="WD" evidence="3">
    <location>
        <begin position="82"/>
        <end position="128"/>
    </location>
</feature>
<evidence type="ECO:0000256" key="3">
    <source>
        <dbReference type="PROSITE-ProRule" id="PRU00221"/>
    </source>
</evidence>
<evidence type="ECO:0000313" key="4">
    <source>
        <dbReference type="EMBL" id="CAL1528810.1"/>
    </source>
</evidence>
<dbReference type="PROSITE" id="PS50082">
    <property type="entry name" value="WD_REPEATS_2"/>
    <property type="match status" value="3"/>
</dbReference>
<dbReference type="EMBL" id="CAXITT010000038">
    <property type="protein sequence ID" value="CAL1528810.1"/>
    <property type="molecule type" value="Genomic_DNA"/>
</dbReference>